<proteinExistence type="inferred from homology"/>
<dbReference type="PROSITE" id="PS51767">
    <property type="entry name" value="PEPTIDASE_A1"/>
    <property type="match status" value="1"/>
</dbReference>
<dbReference type="PANTHER" id="PTHR13683:SF227">
    <property type="entry name" value="EUKARYOTIC ASPARTYL PROTEASE FAMILY PROTEIN"/>
    <property type="match status" value="1"/>
</dbReference>
<protein>
    <submittedName>
        <fullName evidence="4">Aspartic proteinase Asp1-like</fullName>
    </submittedName>
</protein>
<evidence type="ECO:0000256" key="1">
    <source>
        <dbReference type="ARBA" id="ARBA00007447"/>
    </source>
</evidence>
<feature type="non-terminal residue" evidence="4">
    <location>
        <position position="1"/>
    </location>
</feature>
<feature type="domain" description="Peptidase A1" evidence="2">
    <location>
        <begin position="1"/>
        <end position="235"/>
    </location>
</feature>
<dbReference type="Pfam" id="PF14543">
    <property type="entry name" value="TAXi_N"/>
    <property type="match status" value="1"/>
</dbReference>
<dbReference type="Proteomes" id="UP000694864">
    <property type="component" value="Chromosome 3"/>
</dbReference>
<comment type="similarity">
    <text evidence="1">Belongs to the peptidase A1 family.</text>
</comment>
<dbReference type="GeneID" id="109130643"/>
<accession>A0ABM1RAN6</accession>
<dbReference type="RefSeq" id="XP_019096074.1">
    <property type="nucleotide sequence ID" value="XM_019240529.1"/>
</dbReference>
<dbReference type="PANTHER" id="PTHR13683">
    <property type="entry name" value="ASPARTYL PROTEASES"/>
    <property type="match status" value="1"/>
</dbReference>
<evidence type="ECO:0000313" key="3">
    <source>
        <dbReference type="Proteomes" id="UP000694864"/>
    </source>
</evidence>
<dbReference type="SUPFAM" id="SSF50630">
    <property type="entry name" value="Acid proteases"/>
    <property type="match status" value="1"/>
</dbReference>
<dbReference type="InterPro" id="IPR032861">
    <property type="entry name" value="TAXi_N"/>
</dbReference>
<dbReference type="Pfam" id="PF14541">
    <property type="entry name" value="TAXi_C"/>
    <property type="match status" value="1"/>
</dbReference>
<name>A0ABM1RAN6_CAMSA</name>
<evidence type="ECO:0000313" key="4">
    <source>
        <dbReference type="RefSeq" id="XP_019096074.1"/>
    </source>
</evidence>
<organism evidence="3 4">
    <name type="scientific">Camelina sativa</name>
    <name type="common">False flax</name>
    <name type="synonym">Myagrum sativum</name>
    <dbReference type="NCBI Taxonomy" id="90675"/>
    <lineage>
        <taxon>Eukaryota</taxon>
        <taxon>Viridiplantae</taxon>
        <taxon>Streptophyta</taxon>
        <taxon>Embryophyta</taxon>
        <taxon>Tracheophyta</taxon>
        <taxon>Spermatophyta</taxon>
        <taxon>Magnoliopsida</taxon>
        <taxon>eudicotyledons</taxon>
        <taxon>Gunneridae</taxon>
        <taxon>Pentapetalae</taxon>
        <taxon>rosids</taxon>
        <taxon>malvids</taxon>
        <taxon>Brassicales</taxon>
        <taxon>Brassicaceae</taxon>
        <taxon>Camelineae</taxon>
        <taxon>Camelina</taxon>
    </lineage>
</organism>
<reference evidence="4" key="2">
    <citation type="submission" date="2025-08" db="UniProtKB">
        <authorList>
            <consortium name="RefSeq"/>
        </authorList>
    </citation>
    <scope>IDENTIFICATION</scope>
    <source>
        <tissue evidence="4">Leaf</tissue>
    </source>
</reference>
<dbReference type="PROSITE" id="PS00141">
    <property type="entry name" value="ASP_PROTEASE"/>
    <property type="match status" value="1"/>
</dbReference>
<dbReference type="InterPro" id="IPR001461">
    <property type="entry name" value="Aspartic_peptidase_A1"/>
</dbReference>
<dbReference type="InterPro" id="IPR001969">
    <property type="entry name" value="Aspartic_peptidase_AS"/>
</dbReference>
<evidence type="ECO:0000259" key="2">
    <source>
        <dbReference type="PROSITE" id="PS51767"/>
    </source>
</evidence>
<gene>
    <name evidence="4" type="primary">LOC109130643</name>
</gene>
<dbReference type="InterPro" id="IPR021109">
    <property type="entry name" value="Peptidase_aspartic_dom_sf"/>
</dbReference>
<keyword evidence="3" id="KW-1185">Reference proteome</keyword>
<dbReference type="Gene3D" id="2.40.70.10">
    <property type="entry name" value="Acid Proteases"/>
    <property type="match status" value="2"/>
</dbReference>
<reference evidence="3" key="1">
    <citation type="journal article" date="2014" name="Nat. Commun.">
        <title>The emerging biofuel crop Camelina sativa retains a highly undifferentiated hexaploid genome structure.</title>
        <authorList>
            <person name="Kagale S."/>
            <person name="Koh C."/>
            <person name="Nixon J."/>
            <person name="Bollina V."/>
            <person name="Clarke W.E."/>
            <person name="Tuteja R."/>
            <person name="Spillane C."/>
            <person name="Robinson S.J."/>
            <person name="Links M.G."/>
            <person name="Clarke C."/>
            <person name="Higgins E.E."/>
            <person name="Huebert T."/>
            <person name="Sharpe A.G."/>
            <person name="Parkin I.A."/>
        </authorList>
    </citation>
    <scope>NUCLEOTIDE SEQUENCE [LARGE SCALE GENOMIC DNA]</scope>
    <source>
        <strain evidence="3">cv. DH55</strain>
    </source>
</reference>
<dbReference type="InterPro" id="IPR032799">
    <property type="entry name" value="TAXi_C"/>
</dbReference>
<sequence>FRCGYDQSFPSAHPPPATAGVLGLGKGKISVLSQLVSAGVTRNVVGHCLSSKGGGYLFFGDNLIPSTGVAWTPLLSPDNHYTTGSAELLFNGKPTGIKGLKLIFDTGSSYTYFNSKTYQTIVKLIETDLKGTPLKDAKEDKTLPICWKGAKPFKSVIDVKTYFKTLTINFTNGRKNTQLQIPPESYLTISNTGNVCLGLLNGSEVGLQDSNVIGDISMQGLMIIYDNEKQQLGWVTADCNKLPRS</sequence>
<dbReference type="InterPro" id="IPR033121">
    <property type="entry name" value="PEPTIDASE_A1"/>
</dbReference>